<dbReference type="Pfam" id="PF00350">
    <property type="entry name" value="Dynamin_N"/>
    <property type="match status" value="1"/>
</dbReference>
<evidence type="ECO:0000256" key="2">
    <source>
        <dbReference type="ARBA" id="ARBA00022741"/>
    </source>
</evidence>
<dbReference type="AlphaFoldDB" id="A0A3M8CLZ5"/>
<dbReference type="PANTHER" id="PTHR10465:SF0">
    <property type="entry name" value="SARCALUMENIN"/>
    <property type="match status" value="1"/>
</dbReference>
<evidence type="ECO:0000259" key="6">
    <source>
        <dbReference type="Pfam" id="PF00350"/>
    </source>
</evidence>
<evidence type="ECO:0000313" key="7">
    <source>
        <dbReference type="EMBL" id="RNB76750.1"/>
    </source>
</evidence>
<dbReference type="PANTHER" id="PTHR10465">
    <property type="entry name" value="TRANSMEMBRANE GTPASE FZO1"/>
    <property type="match status" value="1"/>
</dbReference>
<keyword evidence="3" id="KW-0378">Hydrolase</keyword>
<evidence type="ECO:0000256" key="5">
    <source>
        <dbReference type="ARBA" id="ARBA00023136"/>
    </source>
</evidence>
<dbReference type="GO" id="GO:0016020">
    <property type="term" value="C:membrane"/>
    <property type="evidence" value="ECO:0007669"/>
    <property type="project" value="UniProtKB-SubCell"/>
</dbReference>
<dbReference type="GO" id="GO:0005525">
    <property type="term" value="F:GTP binding"/>
    <property type="evidence" value="ECO:0007669"/>
    <property type="project" value="UniProtKB-KW"/>
</dbReference>
<evidence type="ECO:0000313" key="8">
    <source>
        <dbReference type="Proteomes" id="UP000281915"/>
    </source>
</evidence>
<reference evidence="7 8" key="1">
    <citation type="submission" date="2018-10" db="EMBL/GenBank/DDBJ databases">
        <title>Phylogenomics of Brevibacillus.</title>
        <authorList>
            <person name="Dunlap C."/>
        </authorList>
    </citation>
    <scope>NUCLEOTIDE SEQUENCE [LARGE SCALE GENOMIC DNA]</scope>
    <source>
        <strain evidence="7 8">JCM 15085</strain>
    </source>
</reference>
<dbReference type="InterPro" id="IPR027094">
    <property type="entry name" value="Mitofusin_fam"/>
</dbReference>
<dbReference type="InterPro" id="IPR027417">
    <property type="entry name" value="P-loop_NTPase"/>
</dbReference>
<dbReference type="RefSeq" id="WP_122914338.1">
    <property type="nucleotide sequence ID" value="NZ_RHHT01000034.1"/>
</dbReference>
<dbReference type="GO" id="GO:0003924">
    <property type="term" value="F:GTPase activity"/>
    <property type="evidence" value="ECO:0007669"/>
    <property type="project" value="InterPro"/>
</dbReference>
<name>A0A3M8CLZ5_9BACL</name>
<proteinExistence type="predicted"/>
<protein>
    <recommendedName>
        <fullName evidence="6">Dynamin N-terminal domain-containing protein</fullName>
    </recommendedName>
</protein>
<dbReference type="Gene3D" id="3.40.50.300">
    <property type="entry name" value="P-loop containing nucleotide triphosphate hydrolases"/>
    <property type="match status" value="1"/>
</dbReference>
<accession>A0A3M8CLZ5</accession>
<comment type="subcellular location">
    <subcellularLocation>
        <location evidence="1">Membrane</location>
    </subcellularLocation>
</comment>
<comment type="caution">
    <text evidence="7">The sequence shown here is derived from an EMBL/GenBank/DDBJ whole genome shotgun (WGS) entry which is preliminary data.</text>
</comment>
<gene>
    <name evidence="7" type="ORF">EDM58_16765</name>
</gene>
<dbReference type="EMBL" id="RHHT01000034">
    <property type="protein sequence ID" value="RNB76750.1"/>
    <property type="molecule type" value="Genomic_DNA"/>
</dbReference>
<keyword evidence="2" id="KW-0547">Nucleotide-binding</keyword>
<evidence type="ECO:0000256" key="3">
    <source>
        <dbReference type="ARBA" id="ARBA00022801"/>
    </source>
</evidence>
<evidence type="ECO:0000256" key="4">
    <source>
        <dbReference type="ARBA" id="ARBA00023134"/>
    </source>
</evidence>
<keyword evidence="4" id="KW-0342">GTP-binding</keyword>
<sequence length="1258" mass="144027">MQPSERHSGIQNPQIANIVRLNPEEETLQYEAAATFYNQDFWPDSEQVSGTVVVTDRRIAFFDESVDGYYINTFLWVKESFIDLDEKRLYLAWRTENEEQDERFWLSLEDEQILLDIHEQILNLRQQIPLPSVISKLEEALRLIQKRELDKAISFLKEIGKEDPLCLIVDLMLVRTLNEQGKSNQAVMYLAKQMPYLLRYLPEVVFHEYVWYNWHEQSLRYLPSLEEAKGDQSVGALLLRAIYARANQQSGELVELLCSIFHALAEENPYIYIQGYEIFLHTIALAEEQNRDSIEKLISVFLKSIDELFENPIEASGQKKFVEAVAQVVRNPESFQIVQLMDLMNELLPPEEREEADFYSSRLLHHENFSTLGKLSAATMKPQTASVPAEWTLFEIYNMQDVWSSISPVKEAEIQIKILFAKFRNRQVTYDQVLHQISKWKENRMAVSLRNHEIIIPDAYSLLQLMEIECLYATGKREEALQVTERWREDDGYQVGICLNPFGKHLGSICDLWEAIILGDASSIMESLQAIPEEKPFLWLRQFGTIMGTALLKRQEDLSHDSAFVIEELKASLAEFQQVSRIGDTHAQLKKKMQGYQDFIQDQLAALESLKSGAAEVAVTVTEPEPQLQDEAPASSGGMFQKILQLFQKRESDKSKQEEDDRFPEAEEWNDSTRRYLKIALVGETSAGKTTLLNQLFATNIFFVTQEEATGVPTEIIKDVNARVEVWDKQGQRKKTLPIEPEWTLADGTTIKEEHVGQIRDFIMSYTRVGSPELQWVERVKVFLPLKELPDDIMLIDSPGFNANEARSAIANRVVESSHISLFIMDARNALKGKELHVLRMVREEVGKMFVVLNKMDLVFGDDELDCDGESAAEETIERVRRDLARSLEVEQVIVYPVCSLAPSEVQADARRYVENLGLLRDKIFAEAKDQQVDLFVDAIAKESITLSHELTEIIREKISEHRKQLAIVQGSTPASFDMFEEEIQERMMNSYHRSRSQYIQSMNQILDQSMQEGVTFFHDWLVEVDSADKLKKGVAAQAEAATNHIVSQIEQARKRELDRMVKRIHDEMVGMIEELYANLPFASPVQQRDLLRSLPSLHQATGSSLDNHFRSIDYGDGLNLGSAIGATIGAALLGPLGAFVGGFLGTLFGGKSLGDVKQEVYDTFIDSITEVENRIIAFCNQDLNTSDMSSFVSSLQKVTQEQLRLYKATIEKETDRQKQKIAAVELDIVNMKMFFAKTKLTIQTLKKWRHFRKQNLV</sequence>
<keyword evidence="5" id="KW-0472">Membrane</keyword>
<evidence type="ECO:0000256" key="1">
    <source>
        <dbReference type="ARBA" id="ARBA00004370"/>
    </source>
</evidence>
<feature type="domain" description="Dynamin N-terminal" evidence="6">
    <location>
        <begin position="679"/>
        <end position="856"/>
    </location>
</feature>
<dbReference type="InterPro" id="IPR045063">
    <property type="entry name" value="Dynamin_N"/>
</dbReference>
<organism evidence="7 8">
    <name type="scientific">Brevibacillus panacihumi</name>
    <dbReference type="NCBI Taxonomy" id="497735"/>
    <lineage>
        <taxon>Bacteria</taxon>
        <taxon>Bacillati</taxon>
        <taxon>Bacillota</taxon>
        <taxon>Bacilli</taxon>
        <taxon>Bacillales</taxon>
        <taxon>Paenibacillaceae</taxon>
        <taxon>Brevibacillus</taxon>
    </lineage>
</organism>
<dbReference type="Proteomes" id="UP000281915">
    <property type="component" value="Unassembled WGS sequence"/>
</dbReference>
<dbReference type="SUPFAM" id="SSF52540">
    <property type="entry name" value="P-loop containing nucleoside triphosphate hydrolases"/>
    <property type="match status" value="1"/>
</dbReference>